<accession>A0A3P7E4H4</accession>
<dbReference type="CDD" id="cd00821">
    <property type="entry name" value="PH"/>
    <property type="match status" value="1"/>
</dbReference>
<dbReference type="OrthoDB" id="6306760at2759"/>
<feature type="compositionally biased region" description="Polar residues" evidence="1">
    <location>
        <begin position="871"/>
        <end position="881"/>
    </location>
</feature>
<dbReference type="SMART" id="SM00150">
    <property type="entry name" value="SPEC"/>
    <property type="match status" value="2"/>
</dbReference>
<gene>
    <name evidence="3" type="ORF">SSLN_LOCUS8542</name>
</gene>
<dbReference type="SMART" id="SM00233">
    <property type="entry name" value="PH"/>
    <property type="match status" value="1"/>
</dbReference>
<proteinExistence type="predicted"/>
<dbReference type="Gene3D" id="2.30.29.30">
    <property type="entry name" value="Pleckstrin-homology domain (PH domain)/Phosphotyrosine-binding domain (PTB)"/>
    <property type="match status" value="1"/>
</dbReference>
<dbReference type="AlphaFoldDB" id="A0A3P7E4H4"/>
<feature type="compositionally biased region" description="Basic and acidic residues" evidence="1">
    <location>
        <begin position="748"/>
        <end position="758"/>
    </location>
</feature>
<name>A0A3P7E4H4_SCHSO</name>
<organism evidence="3 4">
    <name type="scientific">Schistocephalus solidus</name>
    <name type="common">Tapeworm</name>
    <dbReference type="NCBI Taxonomy" id="70667"/>
    <lineage>
        <taxon>Eukaryota</taxon>
        <taxon>Metazoa</taxon>
        <taxon>Spiralia</taxon>
        <taxon>Lophotrochozoa</taxon>
        <taxon>Platyhelminthes</taxon>
        <taxon>Cestoda</taxon>
        <taxon>Eucestoda</taxon>
        <taxon>Diphyllobothriidea</taxon>
        <taxon>Diphyllobothriidae</taxon>
        <taxon>Schistocephalus</taxon>
    </lineage>
</organism>
<dbReference type="InterPro" id="IPR001849">
    <property type="entry name" value="PH_domain"/>
</dbReference>
<evidence type="ECO:0000256" key="1">
    <source>
        <dbReference type="SAM" id="MobiDB-lite"/>
    </source>
</evidence>
<feature type="region of interest" description="Disordered" evidence="1">
    <location>
        <begin position="869"/>
        <end position="909"/>
    </location>
</feature>
<reference evidence="3 4" key="1">
    <citation type="submission" date="2018-11" db="EMBL/GenBank/DDBJ databases">
        <authorList>
            <consortium name="Pathogen Informatics"/>
        </authorList>
    </citation>
    <scope>NUCLEOTIDE SEQUENCE [LARGE SCALE GENOMIC DNA]</scope>
    <source>
        <strain evidence="3 4">NST_G2</strain>
    </source>
</reference>
<evidence type="ECO:0000259" key="2">
    <source>
        <dbReference type="PROSITE" id="PS50003"/>
    </source>
</evidence>
<dbReference type="CDD" id="cd00176">
    <property type="entry name" value="SPEC"/>
    <property type="match status" value="1"/>
</dbReference>
<feature type="domain" description="PH" evidence="2">
    <location>
        <begin position="565"/>
        <end position="684"/>
    </location>
</feature>
<evidence type="ECO:0000313" key="4">
    <source>
        <dbReference type="Proteomes" id="UP000275846"/>
    </source>
</evidence>
<feature type="compositionally biased region" description="Acidic residues" evidence="1">
    <location>
        <begin position="891"/>
        <end position="909"/>
    </location>
</feature>
<dbReference type="InterPro" id="IPR018159">
    <property type="entry name" value="Spectrin/alpha-actinin"/>
</dbReference>
<dbReference type="PROSITE" id="PS50003">
    <property type="entry name" value="PH_DOMAIN"/>
    <property type="match status" value="1"/>
</dbReference>
<keyword evidence="4" id="KW-1185">Reference proteome</keyword>
<dbReference type="SUPFAM" id="SSF50729">
    <property type="entry name" value="PH domain-like"/>
    <property type="match status" value="1"/>
</dbReference>
<evidence type="ECO:0000313" key="3">
    <source>
        <dbReference type="EMBL" id="VDL94927.1"/>
    </source>
</evidence>
<feature type="region of interest" description="Disordered" evidence="1">
    <location>
        <begin position="740"/>
        <end position="800"/>
    </location>
</feature>
<dbReference type="SUPFAM" id="SSF46966">
    <property type="entry name" value="Spectrin repeat"/>
    <property type="match status" value="2"/>
</dbReference>
<dbReference type="Proteomes" id="UP000275846">
    <property type="component" value="Unassembled WGS sequence"/>
</dbReference>
<sequence>MTYCFLFPTKEWMSAQTREALICQTGRDLDECSRMQRQFGQLQRRVLGPEPDVTGQLIEASFDRRPELRLSQSAACAELATAGALPPLPDGPEKLLRAIQTCRQLIALRHSDSPRIALWQGRLAEDWQDLRELLNTRGELLRAAGNRLLFFRRCEDVTQDLLDKLTLLPSIIGPDKETLDKQQRQLASFQWDIEAMGEGVNWVLMATEVLLPQFAGEQAEEMKTKKQRMLDVWQKLNQTMEQHHRLLTEASALDKWLADWMHFLNWALLTRKNLEVARTLRNYRLGSAEQDCNASLTNMKEISQGKVDHLELWREILTRKASLVGILQDGCRLRDWIHRELEVDEDEAKATLSSLEALIWNSVRSIEVDPNFPISFNPPETVKCLPNPNPLSMRKAAVECLFQRSASATNSMDCEMSLLLVEFFFIKFLWKQRMEDLNSLMKCAEVLRQIHSLEVWMTSMEKVLQTDNLGNDLYETLTLSDEHQKICDAMFFQEERIRQLAQMNILQADDDKKEWLERAHAEFTELLQQHGLWQWPISPTEVVPENAQQDLQSREENQILFGIILERKEGILYRWCPSQTSTSRSRVTKWRKQFVVLSPDSLSLQFLDLPEMCETRRVSRVKRGKHDEFLLSDGLSAKPVEAKTRRRGYTFMLHAQRRGENSLLKATSKDVMAGWVSAINRASKMATEAMWTDAKTALSNTQVELDQNTIRRRWYRKDRGGGLSTQASCLPFGSFCRNRQFPPSNLSADEKTGERNEEGTEDRDEDGDTDDGVDKEEVKENDDEENDEAHEKPGRRDRHLRSLLKLGRSTMLSSLSDSAEASSTIMTLTLPLRAFRRRIQRFSLDRGTSASAQLSQTPNNKRLPLHHLLTDSAQEGSTDNGNALHRQGQQNEDDADDGETDIDMIDEFS</sequence>
<protein>
    <recommendedName>
        <fullName evidence="2">PH domain-containing protein</fullName>
    </recommendedName>
</protein>
<dbReference type="EMBL" id="UYSU01034714">
    <property type="protein sequence ID" value="VDL94927.1"/>
    <property type="molecule type" value="Genomic_DNA"/>
</dbReference>
<dbReference type="STRING" id="70667.A0A3P7E4H4"/>
<dbReference type="Gene3D" id="1.20.58.60">
    <property type="match status" value="2"/>
</dbReference>
<dbReference type="Pfam" id="PF00169">
    <property type="entry name" value="PH"/>
    <property type="match status" value="1"/>
</dbReference>
<dbReference type="InterPro" id="IPR011993">
    <property type="entry name" value="PH-like_dom_sf"/>
</dbReference>
<feature type="compositionally biased region" description="Acidic residues" evidence="1">
    <location>
        <begin position="759"/>
        <end position="788"/>
    </location>
</feature>